<dbReference type="InterPro" id="IPR050695">
    <property type="entry name" value="N-acetylmuramoyl_amidase_3"/>
</dbReference>
<evidence type="ECO:0000256" key="1">
    <source>
        <dbReference type="ARBA" id="ARBA00022801"/>
    </source>
</evidence>
<sequence length="258" mass="28972">MYGTQRVYRTQEKLSYRVFMLSLSFLVWSMWVKSGLPLFTQLSSAHEPIDGRFPPLSGLVIAIDPGHGGIDGGAVGYGGLIEKNLTLSIALKLRDYLQQAGAVVIMTREKDDMLSDGGGGTRKQRDMRARMKIINQPGVNLAISIHLNSIPSPRWHGAETFYHPERQDAKALAEHIQKRLKAHVFTDRAIKSGQDLFILRMMEPVGVLVEAGYLSHPEEARKLADPVYQSLVAYAIYEGILDFWQTHDDEMRKPQDVP</sequence>
<comment type="caution">
    <text evidence="4">The sequence shown here is derived from an EMBL/GenBank/DDBJ whole genome shotgun (WGS) entry which is preliminary data.</text>
</comment>
<keyword evidence="2" id="KW-1133">Transmembrane helix</keyword>
<keyword evidence="2" id="KW-0472">Membrane</keyword>
<dbReference type="PANTHER" id="PTHR30404">
    <property type="entry name" value="N-ACETYLMURAMOYL-L-ALANINE AMIDASE"/>
    <property type="match status" value="1"/>
</dbReference>
<keyword evidence="1" id="KW-0378">Hydrolase</keyword>
<feature type="transmembrane region" description="Helical" evidence="2">
    <location>
        <begin position="14"/>
        <end position="31"/>
    </location>
</feature>
<evidence type="ECO:0000313" key="5">
    <source>
        <dbReference type="Proteomes" id="UP000244338"/>
    </source>
</evidence>
<dbReference type="EMBL" id="PEBX01000015">
    <property type="protein sequence ID" value="PTQ56958.1"/>
    <property type="molecule type" value="Genomic_DNA"/>
</dbReference>
<dbReference type="PANTHER" id="PTHR30404:SF0">
    <property type="entry name" value="N-ACETYLMURAMOYL-L-ALANINE AMIDASE AMIC"/>
    <property type="match status" value="1"/>
</dbReference>
<evidence type="ECO:0000259" key="3">
    <source>
        <dbReference type="SMART" id="SM00646"/>
    </source>
</evidence>
<proteinExistence type="predicted"/>
<dbReference type="InterPro" id="IPR002508">
    <property type="entry name" value="MurNAc-LAA_cat"/>
</dbReference>
<dbReference type="GO" id="GO:0030288">
    <property type="term" value="C:outer membrane-bounded periplasmic space"/>
    <property type="evidence" value="ECO:0007669"/>
    <property type="project" value="TreeGrafter"/>
</dbReference>
<dbReference type="SUPFAM" id="SSF53187">
    <property type="entry name" value="Zn-dependent exopeptidases"/>
    <property type="match status" value="1"/>
</dbReference>
<name>A0A2R6Y2Q9_9BACL</name>
<dbReference type="CDD" id="cd02696">
    <property type="entry name" value="MurNAc-LAA"/>
    <property type="match status" value="1"/>
</dbReference>
<dbReference type="AlphaFoldDB" id="A0A2R6Y2Q9"/>
<reference evidence="5" key="1">
    <citation type="journal article" date="2018" name="Sci. Rep.">
        <title>Lignite coal burning seam in the remote Altai Mountains harbors a hydrogen-driven thermophilic microbial community.</title>
        <authorList>
            <person name="Kadnikov V.V."/>
            <person name="Mardanov A.V."/>
            <person name="Ivasenko D.A."/>
            <person name="Antsiferov D.V."/>
            <person name="Beletsky A.V."/>
            <person name="Karnachuk O.V."/>
            <person name="Ravin N.V."/>
        </authorList>
    </citation>
    <scope>NUCLEOTIDE SEQUENCE [LARGE SCALE GENOMIC DNA]</scope>
</reference>
<protein>
    <submittedName>
        <fullName evidence="4">N-acetylmuramoyl-L-alanine amidase</fullName>
    </submittedName>
</protein>
<evidence type="ECO:0000256" key="2">
    <source>
        <dbReference type="SAM" id="Phobius"/>
    </source>
</evidence>
<dbReference type="GO" id="GO:0008745">
    <property type="term" value="F:N-acetylmuramoyl-L-alanine amidase activity"/>
    <property type="evidence" value="ECO:0007669"/>
    <property type="project" value="InterPro"/>
</dbReference>
<organism evidence="4 5">
    <name type="scientific">Candidatus Carbonibacillus altaicus</name>
    <dbReference type="NCBI Taxonomy" id="2163959"/>
    <lineage>
        <taxon>Bacteria</taxon>
        <taxon>Bacillati</taxon>
        <taxon>Bacillota</taxon>
        <taxon>Bacilli</taxon>
        <taxon>Bacillales</taxon>
        <taxon>Candidatus Carbonibacillus</taxon>
    </lineage>
</organism>
<dbReference type="GO" id="GO:0009253">
    <property type="term" value="P:peptidoglycan catabolic process"/>
    <property type="evidence" value="ECO:0007669"/>
    <property type="project" value="InterPro"/>
</dbReference>
<dbReference type="Proteomes" id="UP000244338">
    <property type="component" value="Unassembled WGS sequence"/>
</dbReference>
<dbReference type="Gene3D" id="3.40.630.40">
    <property type="entry name" value="Zn-dependent exopeptidases"/>
    <property type="match status" value="1"/>
</dbReference>
<accession>A0A2R6Y2Q9</accession>
<feature type="domain" description="MurNAc-LAA" evidence="3">
    <location>
        <begin position="131"/>
        <end position="241"/>
    </location>
</feature>
<gene>
    <name evidence="4" type="ORF">BSOLF_2360</name>
</gene>
<dbReference type="Pfam" id="PF01520">
    <property type="entry name" value="Amidase_3"/>
    <property type="match status" value="1"/>
</dbReference>
<dbReference type="SMART" id="SM00646">
    <property type="entry name" value="Ami_3"/>
    <property type="match status" value="1"/>
</dbReference>
<keyword evidence="2" id="KW-0812">Transmembrane</keyword>
<evidence type="ECO:0000313" key="4">
    <source>
        <dbReference type="EMBL" id="PTQ56958.1"/>
    </source>
</evidence>